<evidence type="ECO:0000256" key="1">
    <source>
        <dbReference type="SAM" id="SignalP"/>
    </source>
</evidence>
<keyword evidence="1" id="KW-0732">Signal</keyword>
<evidence type="ECO:0000313" key="4">
    <source>
        <dbReference type="Proteomes" id="UP001162483"/>
    </source>
</evidence>
<dbReference type="InterPro" id="IPR040008">
    <property type="entry name" value="Ribosomal_mL46"/>
</dbReference>
<protein>
    <recommendedName>
        <fullName evidence="2">Large ribosomal subunit protein mL46 N-terminal domain-containing protein</fullName>
    </recommendedName>
</protein>
<proteinExistence type="predicted"/>
<reference evidence="3" key="1">
    <citation type="submission" date="2023-05" db="EMBL/GenBank/DDBJ databases">
        <authorList>
            <person name="Stuckert A."/>
        </authorList>
    </citation>
    <scope>NUCLEOTIDE SEQUENCE</scope>
</reference>
<sequence length="179" mass="19888">MAAPVRRLLLGALSCRTVAARLLGGRGLASSAAGSSWMLHGAVCLKRPAVVSPRKSALQQEVDNILQQIELEKSLFSDHEIQLIEDAVRLQAKLSDDYDADFDSDGKGIMMAQDLEDMWEQKWKAFKPAPGITEADKKNDRSSLNRKLENTLVLLVKERLGKMKIFGCSLRWPGRLGRL</sequence>
<evidence type="ECO:0000259" key="2">
    <source>
        <dbReference type="Pfam" id="PF11788"/>
    </source>
</evidence>
<dbReference type="PANTHER" id="PTHR13124:SF12">
    <property type="entry name" value="LARGE RIBOSOMAL SUBUNIT PROTEIN ML46"/>
    <property type="match status" value="1"/>
</dbReference>
<name>A0ABN9FWZ4_9NEOB</name>
<feature type="chain" id="PRO_5047081839" description="Large ribosomal subunit protein mL46 N-terminal domain-containing protein" evidence="1">
    <location>
        <begin position="21"/>
        <end position="179"/>
    </location>
</feature>
<feature type="signal peptide" evidence="1">
    <location>
        <begin position="1"/>
        <end position="20"/>
    </location>
</feature>
<feature type="domain" description="Large ribosomal subunit protein mL46 N-terminal" evidence="2">
    <location>
        <begin position="37"/>
        <end position="136"/>
    </location>
</feature>
<accession>A0ABN9FWZ4</accession>
<evidence type="ECO:0000313" key="3">
    <source>
        <dbReference type="EMBL" id="CAI9601434.1"/>
    </source>
</evidence>
<dbReference type="PANTHER" id="PTHR13124">
    <property type="entry name" value="39S RIBOSOMAL PROTEIN L46, MITOCHONDRIAL PRECURSOR-RELATED"/>
    <property type="match status" value="1"/>
</dbReference>
<dbReference type="InterPro" id="IPR021757">
    <property type="entry name" value="Ribosomal_mL46_N"/>
</dbReference>
<keyword evidence="4" id="KW-1185">Reference proteome</keyword>
<dbReference type="Proteomes" id="UP001162483">
    <property type="component" value="Unassembled WGS sequence"/>
</dbReference>
<comment type="caution">
    <text evidence="3">The sequence shown here is derived from an EMBL/GenBank/DDBJ whole genome shotgun (WGS) entry which is preliminary data.</text>
</comment>
<gene>
    <name evidence="3" type="ORF">SPARVUS_LOCUS12982903</name>
</gene>
<dbReference type="EMBL" id="CATNWA010017568">
    <property type="protein sequence ID" value="CAI9601434.1"/>
    <property type="molecule type" value="Genomic_DNA"/>
</dbReference>
<dbReference type="Pfam" id="PF11788">
    <property type="entry name" value="MRP-L46"/>
    <property type="match status" value="1"/>
</dbReference>
<organism evidence="3 4">
    <name type="scientific">Staurois parvus</name>
    <dbReference type="NCBI Taxonomy" id="386267"/>
    <lineage>
        <taxon>Eukaryota</taxon>
        <taxon>Metazoa</taxon>
        <taxon>Chordata</taxon>
        <taxon>Craniata</taxon>
        <taxon>Vertebrata</taxon>
        <taxon>Euteleostomi</taxon>
        <taxon>Amphibia</taxon>
        <taxon>Batrachia</taxon>
        <taxon>Anura</taxon>
        <taxon>Neobatrachia</taxon>
        <taxon>Ranoidea</taxon>
        <taxon>Ranidae</taxon>
        <taxon>Staurois</taxon>
    </lineage>
</organism>